<proteinExistence type="predicted"/>
<evidence type="ECO:0000313" key="2">
    <source>
        <dbReference type="Proteomes" id="UP001642360"/>
    </source>
</evidence>
<protein>
    <submittedName>
        <fullName evidence="1">Uncharacterized protein</fullName>
    </submittedName>
</protein>
<dbReference type="Proteomes" id="UP001642360">
    <property type="component" value="Unassembled WGS sequence"/>
</dbReference>
<name>A0ABC8QTL7_9AQUA</name>
<sequence>MKAPGSQSNQFDRPVWSGSDNIAANNQLEQWITNSVQRKGFLFNSIYKNLKTTYHQQNEKANRRLKCQGTTQTLCQPS</sequence>
<keyword evidence="2" id="KW-1185">Reference proteome</keyword>
<reference evidence="1 2" key="1">
    <citation type="submission" date="2024-02" db="EMBL/GenBank/DDBJ databases">
        <authorList>
            <person name="Vignale AGUSTIN F."/>
            <person name="Sosa J E."/>
            <person name="Modenutti C."/>
        </authorList>
    </citation>
    <scope>NUCLEOTIDE SEQUENCE [LARGE SCALE GENOMIC DNA]</scope>
</reference>
<evidence type="ECO:0000313" key="1">
    <source>
        <dbReference type="EMBL" id="CAK9134715.1"/>
    </source>
</evidence>
<organism evidence="1 2">
    <name type="scientific">Ilex paraguariensis</name>
    <name type="common">yerba mate</name>
    <dbReference type="NCBI Taxonomy" id="185542"/>
    <lineage>
        <taxon>Eukaryota</taxon>
        <taxon>Viridiplantae</taxon>
        <taxon>Streptophyta</taxon>
        <taxon>Embryophyta</taxon>
        <taxon>Tracheophyta</taxon>
        <taxon>Spermatophyta</taxon>
        <taxon>Magnoliopsida</taxon>
        <taxon>eudicotyledons</taxon>
        <taxon>Gunneridae</taxon>
        <taxon>Pentapetalae</taxon>
        <taxon>asterids</taxon>
        <taxon>campanulids</taxon>
        <taxon>Aquifoliales</taxon>
        <taxon>Aquifoliaceae</taxon>
        <taxon>Ilex</taxon>
    </lineage>
</organism>
<accession>A0ABC8QTL7</accession>
<comment type="caution">
    <text evidence="1">The sequence shown here is derived from an EMBL/GenBank/DDBJ whole genome shotgun (WGS) entry which is preliminary data.</text>
</comment>
<dbReference type="AlphaFoldDB" id="A0ABC8QTL7"/>
<gene>
    <name evidence="1" type="ORF">ILEXP_LOCUS1648</name>
</gene>
<dbReference type="EMBL" id="CAUOFW020000558">
    <property type="protein sequence ID" value="CAK9134715.1"/>
    <property type="molecule type" value="Genomic_DNA"/>
</dbReference>